<evidence type="ECO:0000256" key="1">
    <source>
        <dbReference type="ARBA" id="ARBA00023002"/>
    </source>
</evidence>
<gene>
    <name evidence="3" type="ORF">B1B_18988</name>
</gene>
<dbReference type="InterPro" id="IPR016160">
    <property type="entry name" value="Ald_DH_CS_CYS"/>
</dbReference>
<dbReference type="InterPro" id="IPR015590">
    <property type="entry name" value="Aldehyde_DH_dom"/>
</dbReference>
<feature type="non-terminal residue" evidence="3">
    <location>
        <position position="139"/>
    </location>
</feature>
<dbReference type="GO" id="GO:0009450">
    <property type="term" value="P:gamma-aminobutyric acid catabolic process"/>
    <property type="evidence" value="ECO:0007669"/>
    <property type="project" value="TreeGrafter"/>
</dbReference>
<dbReference type="Pfam" id="PF00171">
    <property type="entry name" value="Aldedh"/>
    <property type="match status" value="1"/>
</dbReference>
<dbReference type="AlphaFoldDB" id="T0XYR7"/>
<organism evidence="3">
    <name type="scientific">mine drainage metagenome</name>
    <dbReference type="NCBI Taxonomy" id="410659"/>
    <lineage>
        <taxon>unclassified sequences</taxon>
        <taxon>metagenomes</taxon>
        <taxon>ecological metagenomes</taxon>
    </lineage>
</organism>
<dbReference type="PROSITE" id="PS00070">
    <property type="entry name" value="ALDEHYDE_DEHYDR_CYS"/>
    <property type="match status" value="1"/>
</dbReference>
<dbReference type="EC" id="1.-.-.-" evidence="3"/>
<dbReference type="PANTHER" id="PTHR43353:SF5">
    <property type="entry name" value="SUCCINATE-SEMIALDEHYDE DEHYDROGENASE, MITOCHONDRIAL"/>
    <property type="match status" value="1"/>
</dbReference>
<feature type="domain" description="Aldehyde dehydrogenase" evidence="2">
    <location>
        <begin position="2"/>
        <end position="138"/>
    </location>
</feature>
<name>T0XYR7_9ZZZZ</name>
<dbReference type="InterPro" id="IPR016161">
    <property type="entry name" value="Ald_DH/histidinol_DH"/>
</dbReference>
<dbReference type="Gene3D" id="3.40.605.10">
    <property type="entry name" value="Aldehyde Dehydrogenase, Chain A, domain 1"/>
    <property type="match status" value="1"/>
</dbReference>
<dbReference type="PANTHER" id="PTHR43353">
    <property type="entry name" value="SUCCINATE-SEMIALDEHYDE DEHYDROGENASE, MITOCHONDRIAL"/>
    <property type="match status" value="1"/>
</dbReference>
<reference evidence="3" key="2">
    <citation type="journal article" date="2014" name="ISME J.">
        <title>Microbial stratification in low pH oxic and suboxic macroscopic growths along an acid mine drainage.</title>
        <authorList>
            <person name="Mendez-Garcia C."/>
            <person name="Mesa V."/>
            <person name="Sprenger R.R."/>
            <person name="Richter M."/>
            <person name="Diez M.S."/>
            <person name="Solano J."/>
            <person name="Bargiela R."/>
            <person name="Golyshina O.V."/>
            <person name="Manteca A."/>
            <person name="Ramos J.L."/>
            <person name="Gallego J.R."/>
            <person name="Llorente I."/>
            <person name="Martins Dos Santos V.A."/>
            <person name="Jensen O.N."/>
            <person name="Pelaez A.I."/>
            <person name="Sanchez J."/>
            <person name="Ferrer M."/>
        </authorList>
    </citation>
    <scope>NUCLEOTIDE SEQUENCE</scope>
</reference>
<evidence type="ECO:0000259" key="2">
    <source>
        <dbReference type="Pfam" id="PF00171"/>
    </source>
</evidence>
<comment type="caution">
    <text evidence="3">The sequence shown here is derived from an EMBL/GenBank/DDBJ whole genome shotgun (WGS) entry which is preliminary data.</text>
</comment>
<dbReference type="EMBL" id="AUZY01012747">
    <property type="protein sequence ID" value="EQD27901.1"/>
    <property type="molecule type" value="Genomic_DNA"/>
</dbReference>
<dbReference type="InterPro" id="IPR016163">
    <property type="entry name" value="Ald_DH_C"/>
</dbReference>
<dbReference type="InterPro" id="IPR016162">
    <property type="entry name" value="Ald_DH_N"/>
</dbReference>
<evidence type="ECO:0000313" key="3">
    <source>
        <dbReference type="EMBL" id="EQD27901.1"/>
    </source>
</evidence>
<dbReference type="InterPro" id="IPR029510">
    <property type="entry name" value="Ald_DH_CS_GLU"/>
</dbReference>
<sequence>MEASIPHGVLNFITGSGSSIGDLLVSHRKVSLVTMTGSTEVGQHIMEKASCNMSKLILELGGKAPFMVWRDADLHRTLDALMVAKYSNAGQSCIAAERLYVHNDVYDKFMGMFKEASGKVTVGNPEQSRMGPLINNKAV</sequence>
<dbReference type="InterPro" id="IPR050740">
    <property type="entry name" value="Aldehyde_DH_Superfamily"/>
</dbReference>
<proteinExistence type="predicted"/>
<protein>
    <submittedName>
        <fullName evidence="3">Aldehyde Dehydrogenase</fullName>
        <ecNumber evidence="3">1.-.-.-</ecNumber>
    </submittedName>
</protein>
<reference evidence="3" key="1">
    <citation type="submission" date="2013-08" db="EMBL/GenBank/DDBJ databases">
        <authorList>
            <person name="Mendez C."/>
            <person name="Richter M."/>
            <person name="Ferrer M."/>
            <person name="Sanchez J."/>
        </authorList>
    </citation>
    <scope>NUCLEOTIDE SEQUENCE</scope>
</reference>
<dbReference type="GO" id="GO:0005829">
    <property type="term" value="C:cytosol"/>
    <property type="evidence" value="ECO:0007669"/>
    <property type="project" value="TreeGrafter"/>
</dbReference>
<keyword evidence="1 3" id="KW-0560">Oxidoreductase</keyword>
<dbReference type="Gene3D" id="3.40.309.10">
    <property type="entry name" value="Aldehyde Dehydrogenase, Chain A, domain 2"/>
    <property type="match status" value="1"/>
</dbReference>
<dbReference type="GO" id="GO:0004777">
    <property type="term" value="F:succinate-semialdehyde dehydrogenase (NAD+) activity"/>
    <property type="evidence" value="ECO:0007669"/>
    <property type="project" value="TreeGrafter"/>
</dbReference>
<accession>T0XYR7</accession>
<dbReference type="PROSITE" id="PS00687">
    <property type="entry name" value="ALDEHYDE_DEHYDR_GLU"/>
    <property type="match status" value="1"/>
</dbReference>
<dbReference type="SUPFAM" id="SSF53720">
    <property type="entry name" value="ALDH-like"/>
    <property type="match status" value="1"/>
</dbReference>